<sequence>MFSLFPFSDSSFPHIVPSRLQFFEYESFFLNCEGLFNNLTEWRVRKNIKGTDTICNNNLEAKIPCNITTSFSADSGTYWCEAEGKKSSTISILVTAGPVILESPAPVMEGEAVTLRCRNKEKSNLEAGFYKDGVFIRNSSSGEMSIDSVSRSDEGLYRCKFFGVGESAESWLAVRAAPVILESPALPVIEGEPVTLRCRKKSSNLKADFYKDGFFIRSSSTGEMIIHNVSKSDEGLYKCKISGAGESAESWLAVTGEG</sequence>
<accession>A0A8C4GGZ9</accession>
<dbReference type="Pfam" id="PF13895">
    <property type="entry name" value="Ig_2"/>
    <property type="match status" value="2"/>
</dbReference>
<feature type="domain" description="Ig-like" evidence="3">
    <location>
        <begin position="178"/>
        <end position="255"/>
    </location>
</feature>
<dbReference type="InterPro" id="IPR050488">
    <property type="entry name" value="Ig_Fc_receptor"/>
</dbReference>
<reference evidence="4" key="2">
    <citation type="submission" date="2025-09" db="UniProtKB">
        <authorList>
            <consortium name="Ensembl"/>
        </authorList>
    </citation>
    <scope>IDENTIFICATION</scope>
</reference>
<evidence type="ECO:0000256" key="2">
    <source>
        <dbReference type="ARBA" id="ARBA00023157"/>
    </source>
</evidence>
<dbReference type="GO" id="GO:0006955">
    <property type="term" value="P:immune response"/>
    <property type="evidence" value="ECO:0007669"/>
    <property type="project" value="TreeGrafter"/>
</dbReference>
<dbReference type="Proteomes" id="UP000694389">
    <property type="component" value="Unassembled WGS sequence"/>
</dbReference>
<proteinExistence type="predicted"/>
<feature type="domain" description="Ig-like" evidence="3">
    <location>
        <begin position="98"/>
        <end position="159"/>
    </location>
</feature>
<dbReference type="PANTHER" id="PTHR11481:SF64">
    <property type="entry name" value="FC RECEPTOR-LIKE PROTEIN 4"/>
    <property type="match status" value="1"/>
</dbReference>
<keyword evidence="1" id="KW-0732">Signal</keyword>
<dbReference type="GO" id="GO:0009897">
    <property type="term" value="C:external side of plasma membrane"/>
    <property type="evidence" value="ECO:0007669"/>
    <property type="project" value="TreeGrafter"/>
</dbReference>
<dbReference type="AlphaFoldDB" id="A0A8C4GGZ9"/>
<dbReference type="SMART" id="SM00408">
    <property type="entry name" value="IGc2"/>
    <property type="match status" value="3"/>
</dbReference>
<keyword evidence="5" id="KW-1185">Reference proteome</keyword>
<dbReference type="GO" id="GO:0004888">
    <property type="term" value="F:transmembrane signaling receptor activity"/>
    <property type="evidence" value="ECO:0007669"/>
    <property type="project" value="TreeGrafter"/>
</dbReference>
<organism evidence="4 5">
    <name type="scientific">Dicentrarchus labrax</name>
    <name type="common">European seabass</name>
    <name type="synonym">Morone labrax</name>
    <dbReference type="NCBI Taxonomy" id="13489"/>
    <lineage>
        <taxon>Eukaryota</taxon>
        <taxon>Metazoa</taxon>
        <taxon>Chordata</taxon>
        <taxon>Craniata</taxon>
        <taxon>Vertebrata</taxon>
        <taxon>Euteleostomi</taxon>
        <taxon>Actinopterygii</taxon>
        <taxon>Neopterygii</taxon>
        <taxon>Teleostei</taxon>
        <taxon>Neoteleostei</taxon>
        <taxon>Acanthomorphata</taxon>
        <taxon>Eupercaria</taxon>
        <taxon>Moronidae</taxon>
        <taxon>Dicentrarchus</taxon>
    </lineage>
</organism>
<evidence type="ECO:0000259" key="3">
    <source>
        <dbReference type="PROSITE" id="PS50835"/>
    </source>
</evidence>
<evidence type="ECO:0000313" key="5">
    <source>
        <dbReference type="Proteomes" id="UP000694389"/>
    </source>
</evidence>
<dbReference type="PANTHER" id="PTHR11481">
    <property type="entry name" value="IMMUNOGLOBULIN FC RECEPTOR"/>
    <property type="match status" value="1"/>
</dbReference>
<protein>
    <recommendedName>
        <fullName evidence="3">Ig-like domain-containing protein</fullName>
    </recommendedName>
</protein>
<dbReference type="SUPFAM" id="SSF48726">
    <property type="entry name" value="Immunoglobulin"/>
    <property type="match status" value="3"/>
</dbReference>
<dbReference type="InterPro" id="IPR003599">
    <property type="entry name" value="Ig_sub"/>
</dbReference>
<name>A0A8C4GGZ9_DICLA</name>
<dbReference type="PROSITE" id="PS50835">
    <property type="entry name" value="IG_LIKE"/>
    <property type="match status" value="2"/>
</dbReference>
<evidence type="ECO:0000256" key="1">
    <source>
        <dbReference type="ARBA" id="ARBA00022729"/>
    </source>
</evidence>
<dbReference type="InterPro" id="IPR007110">
    <property type="entry name" value="Ig-like_dom"/>
</dbReference>
<dbReference type="GeneTree" id="ENSGT00980000199138"/>
<dbReference type="InterPro" id="IPR013783">
    <property type="entry name" value="Ig-like_fold"/>
</dbReference>
<dbReference type="InterPro" id="IPR003598">
    <property type="entry name" value="Ig_sub2"/>
</dbReference>
<reference evidence="4" key="1">
    <citation type="submission" date="2025-08" db="UniProtKB">
        <authorList>
            <consortium name="Ensembl"/>
        </authorList>
    </citation>
    <scope>IDENTIFICATION</scope>
</reference>
<dbReference type="GO" id="GO:0007166">
    <property type="term" value="P:cell surface receptor signaling pathway"/>
    <property type="evidence" value="ECO:0007669"/>
    <property type="project" value="TreeGrafter"/>
</dbReference>
<dbReference type="SMART" id="SM00409">
    <property type="entry name" value="IG"/>
    <property type="match status" value="3"/>
</dbReference>
<dbReference type="Gene3D" id="2.60.40.10">
    <property type="entry name" value="Immunoglobulins"/>
    <property type="match status" value="3"/>
</dbReference>
<evidence type="ECO:0000313" key="4">
    <source>
        <dbReference type="Ensembl" id="ENSDLAP00005008110.2"/>
    </source>
</evidence>
<dbReference type="InterPro" id="IPR036179">
    <property type="entry name" value="Ig-like_dom_sf"/>
</dbReference>
<keyword evidence="2" id="KW-1015">Disulfide bond</keyword>
<dbReference type="Ensembl" id="ENSDLAT00005008861.2">
    <property type="protein sequence ID" value="ENSDLAP00005008110.2"/>
    <property type="gene ID" value="ENSDLAG00005004234.2"/>
</dbReference>